<evidence type="ECO:0000256" key="2">
    <source>
        <dbReference type="ARBA" id="ARBA00022840"/>
    </source>
</evidence>
<comment type="caution">
    <text evidence="5">The sequence shown here is derived from an EMBL/GenBank/DDBJ whole genome shotgun (WGS) entry which is preliminary data.</text>
</comment>
<dbReference type="EMBL" id="VSSQ01127230">
    <property type="protein sequence ID" value="MPN56649.1"/>
    <property type="molecule type" value="Genomic_DNA"/>
</dbReference>
<evidence type="ECO:0000256" key="1">
    <source>
        <dbReference type="ARBA" id="ARBA00022741"/>
    </source>
</evidence>
<dbReference type="Gene3D" id="1.10.287.380">
    <property type="entry name" value="Valyl-tRNA synthetase, C-terminal domain"/>
    <property type="match status" value="1"/>
</dbReference>
<name>A0A645J1R5_9ZZZZ</name>
<feature type="region of interest" description="Disordered" evidence="4">
    <location>
        <begin position="1"/>
        <end position="21"/>
    </location>
</feature>
<accession>A0A645J1R5</accession>
<feature type="coiled-coil region" evidence="3">
    <location>
        <begin position="21"/>
        <end position="88"/>
    </location>
</feature>
<reference evidence="5" key="1">
    <citation type="submission" date="2019-08" db="EMBL/GenBank/DDBJ databases">
        <authorList>
            <person name="Kucharzyk K."/>
            <person name="Murdoch R.W."/>
            <person name="Higgins S."/>
            <person name="Loffler F."/>
        </authorList>
    </citation>
    <scope>NUCLEOTIDE SEQUENCE</scope>
</reference>
<dbReference type="InterPro" id="IPR037118">
    <property type="entry name" value="Val-tRNA_synth_C_sf"/>
</dbReference>
<evidence type="ECO:0000256" key="3">
    <source>
        <dbReference type="SAM" id="Coils"/>
    </source>
</evidence>
<protein>
    <recommendedName>
        <fullName evidence="6">ABC transporter Uup C-terminal domain-containing protein</fullName>
    </recommendedName>
</protein>
<feature type="compositionally biased region" description="Basic and acidic residues" evidence="4">
    <location>
        <begin position="10"/>
        <end position="21"/>
    </location>
</feature>
<organism evidence="5">
    <name type="scientific">bioreactor metagenome</name>
    <dbReference type="NCBI Taxonomy" id="1076179"/>
    <lineage>
        <taxon>unclassified sequences</taxon>
        <taxon>metagenomes</taxon>
        <taxon>ecological metagenomes</taxon>
    </lineage>
</organism>
<evidence type="ECO:0000313" key="5">
    <source>
        <dbReference type="EMBL" id="MPN56649.1"/>
    </source>
</evidence>
<proteinExistence type="predicted"/>
<sequence length="91" mass="10716">METASKPVKTKPEEKQRRYSEQELEKLLAKVELNIREQEAMLKVLEKQLADPANHEDLENSARLAEEYEKMKKEIDKLMLKWEELMAAGED</sequence>
<keyword evidence="2" id="KW-0067">ATP-binding</keyword>
<dbReference type="AlphaFoldDB" id="A0A645J1R5"/>
<dbReference type="GO" id="GO:0005524">
    <property type="term" value="F:ATP binding"/>
    <property type="evidence" value="ECO:0007669"/>
    <property type="project" value="UniProtKB-KW"/>
</dbReference>
<evidence type="ECO:0000256" key="4">
    <source>
        <dbReference type="SAM" id="MobiDB-lite"/>
    </source>
</evidence>
<evidence type="ECO:0008006" key="6">
    <source>
        <dbReference type="Google" id="ProtNLM"/>
    </source>
</evidence>
<keyword evidence="1" id="KW-0547">Nucleotide-binding</keyword>
<gene>
    <name evidence="5" type="ORF">SDC9_204339</name>
</gene>
<keyword evidence="3" id="KW-0175">Coiled coil</keyword>